<proteinExistence type="predicted"/>
<accession>A0ABU6WSB1</accession>
<comment type="subcellular location">
    <subcellularLocation>
        <location evidence="1">Nucleus</location>
    </subcellularLocation>
</comment>
<reference evidence="5 6" key="1">
    <citation type="journal article" date="2023" name="Plants (Basel)">
        <title>Bridging the Gap: Combining Genomics and Transcriptomics Approaches to Understand Stylosanthes scabra, an Orphan Legume from the Brazilian Caatinga.</title>
        <authorList>
            <person name="Ferreira-Neto J.R.C."/>
            <person name="da Silva M.D."/>
            <person name="Binneck E."/>
            <person name="de Melo N.F."/>
            <person name="da Silva R.H."/>
            <person name="de Melo A.L.T.M."/>
            <person name="Pandolfi V."/>
            <person name="Bustamante F.O."/>
            <person name="Brasileiro-Vidal A.C."/>
            <person name="Benko-Iseppon A.M."/>
        </authorList>
    </citation>
    <scope>NUCLEOTIDE SEQUENCE [LARGE SCALE GENOMIC DNA]</scope>
    <source>
        <tissue evidence="5">Leaves</tissue>
    </source>
</reference>
<dbReference type="PANTHER" id="PTHR23196">
    <property type="entry name" value="PAX TRANSCRIPTION ACTIVATION DOMAIN INTERACTING PROTEIN"/>
    <property type="match status" value="1"/>
</dbReference>
<keyword evidence="6" id="KW-1185">Reference proteome</keyword>
<dbReference type="PANTHER" id="PTHR23196:SF8">
    <property type="entry name" value="N-ACETYLTRANSFERASE"/>
    <property type="match status" value="1"/>
</dbReference>
<protein>
    <recommendedName>
        <fullName evidence="4">BRCT domain-containing protein</fullName>
    </recommendedName>
</protein>
<dbReference type="InterPro" id="IPR051579">
    <property type="entry name" value="DDR_Transcriptional_Reg"/>
</dbReference>
<dbReference type="CDD" id="cd18432">
    <property type="entry name" value="BRCT_PAXIP1_rpt6_like"/>
    <property type="match status" value="1"/>
</dbReference>
<evidence type="ECO:0000256" key="1">
    <source>
        <dbReference type="ARBA" id="ARBA00004123"/>
    </source>
</evidence>
<feature type="domain" description="BRCT" evidence="4">
    <location>
        <begin position="201"/>
        <end position="284"/>
    </location>
</feature>
<dbReference type="Pfam" id="PF16589">
    <property type="entry name" value="BRCT_2"/>
    <property type="match status" value="1"/>
</dbReference>
<evidence type="ECO:0000259" key="4">
    <source>
        <dbReference type="PROSITE" id="PS50172"/>
    </source>
</evidence>
<name>A0ABU6WSB1_9FABA</name>
<dbReference type="Pfam" id="PF16770">
    <property type="entry name" value="RTT107_BRCT_5"/>
    <property type="match status" value="1"/>
</dbReference>
<evidence type="ECO:0000256" key="3">
    <source>
        <dbReference type="ARBA" id="ARBA00023242"/>
    </source>
</evidence>
<dbReference type="SUPFAM" id="SSF52113">
    <property type="entry name" value="BRCT domain"/>
    <property type="match status" value="2"/>
</dbReference>
<evidence type="ECO:0000313" key="6">
    <source>
        <dbReference type="Proteomes" id="UP001341840"/>
    </source>
</evidence>
<dbReference type="InterPro" id="IPR001357">
    <property type="entry name" value="BRCT_dom"/>
</dbReference>
<dbReference type="EMBL" id="JASCZI010182887">
    <property type="protein sequence ID" value="MED6188767.1"/>
    <property type="molecule type" value="Genomic_DNA"/>
</dbReference>
<keyword evidence="3" id="KW-0539">Nucleus</keyword>
<organism evidence="5 6">
    <name type="scientific">Stylosanthes scabra</name>
    <dbReference type="NCBI Taxonomy" id="79078"/>
    <lineage>
        <taxon>Eukaryota</taxon>
        <taxon>Viridiplantae</taxon>
        <taxon>Streptophyta</taxon>
        <taxon>Embryophyta</taxon>
        <taxon>Tracheophyta</taxon>
        <taxon>Spermatophyta</taxon>
        <taxon>Magnoliopsida</taxon>
        <taxon>eudicotyledons</taxon>
        <taxon>Gunneridae</taxon>
        <taxon>Pentapetalae</taxon>
        <taxon>rosids</taxon>
        <taxon>fabids</taxon>
        <taxon>Fabales</taxon>
        <taxon>Fabaceae</taxon>
        <taxon>Papilionoideae</taxon>
        <taxon>50 kb inversion clade</taxon>
        <taxon>dalbergioids sensu lato</taxon>
        <taxon>Dalbergieae</taxon>
        <taxon>Pterocarpus clade</taxon>
        <taxon>Stylosanthes</taxon>
    </lineage>
</organism>
<evidence type="ECO:0000313" key="5">
    <source>
        <dbReference type="EMBL" id="MED6188767.1"/>
    </source>
</evidence>
<evidence type="ECO:0000256" key="2">
    <source>
        <dbReference type="ARBA" id="ARBA00022763"/>
    </source>
</evidence>
<gene>
    <name evidence="5" type="ORF">PIB30_089026</name>
</gene>
<keyword evidence="2" id="KW-0227">DNA damage</keyword>
<dbReference type="SMART" id="SM00292">
    <property type="entry name" value="BRCT"/>
    <property type="match status" value="2"/>
</dbReference>
<dbReference type="Proteomes" id="UP001341840">
    <property type="component" value="Unassembled WGS sequence"/>
</dbReference>
<dbReference type="Gene3D" id="3.40.50.10190">
    <property type="entry name" value="BRCT domain"/>
    <property type="match status" value="2"/>
</dbReference>
<feature type="domain" description="BRCT" evidence="4">
    <location>
        <begin position="307"/>
        <end position="391"/>
    </location>
</feature>
<sequence length="402" mass="44297">MACHLRTEFSADAATSLTPAITENEQQLKRSGSLHIELNLSDHSTHIIGNTDKSQVEASMKAGSSTEYGTPCGFDSNNPEHGCSDIFPFATANEDRNVTLEENSEDVDDNMKLCLLFKKGAKRGWESSISSLKSKRVKGSQLADCRLDSNQGVTSEADRPNPCFQEGPHVDPLSAEVSEKYMKDHVQLEASIDKELLSTKQSFRIMLMNIADDAKRTNLSKVIEDLGGTVVHDGSMTTHVVTGKVRKTMNFCTALCSGAWVLSSSWLKQSFREGRFVDELSHILNDEEYMLKHKSDLKSAIFRAKASPHSLFKGYSVCIAAHVRTPAETLSAIVRSAGGNVINGLEKVNEASTTIFVTCEEDTEEAMMAAKKGIRTFSSEWFMNCVMRQDLDLQASQFAESL</sequence>
<comment type="caution">
    <text evidence="5">The sequence shown here is derived from an EMBL/GenBank/DDBJ whole genome shotgun (WGS) entry which is preliminary data.</text>
</comment>
<dbReference type="PROSITE" id="PS50172">
    <property type="entry name" value="BRCT"/>
    <property type="match status" value="2"/>
</dbReference>
<dbReference type="InterPro" id="IPR036420">
    <property type="entry name" value="BRCT_dom_sf"/>
</dbReference>